<dbReference type="Proteomes" id="UP001374535">
    <property type="component" value="Chromosome 1"/>
</dbReference>
<evidence type="ECO:0000313" key="2">
    <source>
        <dbReference type="Proteomes" id="UP001374535"/>
    </source>
</evidence>
<reference evidence="1 2" key="1">
    <citation type="journal article" date="2023" name="Life. Sci Alliance">
        <title>Evolutionary insights into 3D genome organization and epigenetic landscape of Vigna mungo.</title>
        <authorList>
            <person name="Junaid A."/>
            <person name="Singh B."/>
            <person name="Bhatia S."/>
        </authorList>
    </citation>
    <scope>NUCLEOTIDE SEQUENCE [LARGE SCALE GENOMIC DNA]</scope>
    <source>
        <strain evidence="1">Urdbean</strain>
    </source>
</reference>
<keyword evidence="2" id="KW-1185">Reference proteome</keyword>
<proteinExistence type="predicted"/>
<name>A0AAQ3SB35_VIGMU</name>
<evidence type="ECO:0000313" key="1">
    <source>
        <dbReference type="EMBL" id="WVZ22159.1"/>
    </source>
</evidence>
<gene>
    <name evidence="1" type="ORF">V8G54_000703</name>
</gene>
<dbReference type="EMBL" id="CP144700">
    <property type="protein sequence ID" value="WVZ22159.1"/>
    <property type="molecule type" value="Genomic_DNA"/>
</dbReference>
<organism evidence="1 2">
    <name type="scientific">Vigna mungo</name>
    <name type="common">Black gram</name>
    <name type="synonym">Phaseolus mungo</name>
    <dbReference type="NCBI Taxonomy" id="3915"/>
    <lineage>
        <taxon>Eukaryota</taxon>
        <taxon>Viridiplantae</taxon>
        <taxon>Streptophyta</taxon>
        <taxon>Embryophyta</taxon>
        <taxon>Tracheophyta</taxon>
        <taxon>Spermatophyta</taxon>
        <taxon>Magnoliopsida</taxon>
        <taxon>eudicotyledons</taxon>
        <taxon>Gunneridae</taxon>
        <taxon>Pentapetalae</taxon>
        <taxon>rosids</taxon>
        <taxon>fabids</taxon>
        <taxon>Fabales</taxon>
        <taxon>Fabaceae</taxon>
        <taxon>Papilionoideae</taxon>
        <taxon>50 kb inversion clade</taxon>
        <taxon>NPAAA clade</taxon>
        <taxon>indigoferoid/millettioid clade</taxon>
        <taxon>Phaseoleae</taxon>
        <taxon>Vigna</taxon>
    </lineage>
</organism>
<dbReference type="AlphaFoldDB" id="A0AAQ3SB35"/>
<accession>A0AAQ3SB35</accession>
<protein>
    <submittedName>
        <fullName evidence="1">Uncharacterized protein</fullName>
    </submittedName>
</protein>
<feature type="non-terminal residue" evidence="1">
    <location>
        <position position="205"/>
    </location>
</feature>
<sequence length="205" mass="23050">MMLGRKPRPFRWEPRPELLLGIKISWSKLSHYRSMLGNSVSDTQLKIKDEIITLVPSGHSLTRLLNLTTRTIKRPTRTLLQNPTPIIIIIINNNIISTVLRLTGSGAIPVEQRSLSIVNNVTGDVPSFSIQLPNTNPGKAHTPTPIHRTPLHLLLTCLFHKLLPPVPRARAPITPRENTLPHRHTILPKPLVTVPIRPHQNTLPR</sequence>